<keyword evidence="3" id="KW-1185">Reference proteome</keyword>
<dbReference type="Pfam" id="PF26619">
    <property type="entry name" value="CcmS"/>
    <property type="match status" value="1"/>
</dbReference>
<comment type="caution">
    <text evidence="2">The sequence shown here is derived from an EMBL/GenBank/DDBJ whole genome shotgun (WGS) entry which is preliminary data.</text>
</comment>
<name>A0ABX1P4J5_9CYAN</name>
<organism evidence="2 3">
    <name type="scientific">Brasilonema bromeliae SPC951</name>
    <dbReference type="NCBI Taxonomy" id="385972"/>
    <lineage>
        <taxon>Bacteria</taxon>
        <taxon>Bacillati</taxon>
        <taxon>Cyanobacteriota</taxon>
        <taxon>Cyanophyceae</taxon>
        <taxon>Nostocales</taxon>
        <taxon>Scytonemataceae</taxon>
        <taxon>Brasilonema</taxon>
        <taxon>Bromeliae group (in: Brasilonema)</taxon>
    </lineage>
</organism>
<sequence length="147" mass="16986">MIFASTQSQSPNNKWRRQLDKFVKENQQELAALSWGLWLENADEKGTVGIYLQPTPHFVYCPRQAIEQLNSKVENRLQELVGIVEHHKPEVEVLMIAISKDEVKLIYFEPQLAPPTCYERVGKDVDTLLVYLEQLLSEQFNAEQSAQ</sequence>
<accession>A0ABX1P4J5</accession>
<dbReference type="RefSeq" id="WP_169154546.1">
    <property type="nucleotide sequence ID" value="NZ_CAWPJE010000414.1"/>
</dbReference>
<proteinExistence type="predicted"/>
<dbReference type="InterPro" id="IPR058587">
    <property type="entry name" value="CcmS"/>
</dbReference>
<evidence type="ECO:0000259" key="1">
    <source>
        <dbReference type="Pfam" id="PF26619"/>
    </source>
</evidence>
<protein>
    <recommendedName>
        <fullName evidence="1">Chaperone protein CcmS domain-containing protein</fullName>
    </recommendedName>
</protein>
<reference evidence="2 3" key="1">
    <citation type="submission" date="2018-06" db="EMBL/GenBank/DDBJ databases">
        <title>Comparative genomics of Brasilonema spp. strains.</title>
        <authorList>
            <person name="Alvarenga D.O."/>
            <person name="Fiore M.F."/>
            <person name="Varani A.M."/>
        </authorList>
    </citation>
    <scope>NUCLEOTIDE SEQUENCE [LARGE SCALE GENOMIC DNA]</scope>
    <source>
        <strain evidence="2 3">SPC951</strain>
    </source>
</reference>
<feature type="domain" description="Chaperone protein CcmS" evidence="1">
    <location>
        <begin position="3"/>
        <end position="139"/>
    </location>
</feature>
<evidence type="ECO:0000313" key="3">
    <source>
        <dbReference type="Proteomes" id="UP000718564"/>
    </source>
</evidence>
<gene>
    <name evidence="2" type="ORF">DP116_07325</name>
</gene>
<dbReference type="Proteomes" id="UP000718564">
    <property type="component" value="Unassembled WGS sequence"/>
</dbReference>
<dbReference type="EMBL" id="QMEB01000038">
    <property type="protein sequence ID" value="NMG19274.1"/>
    <property type="molecule type" value="Genomic_DNA"/>
</dbReference>
<evidence type="ECO:0000313" key="2">
    <source>
        <dbReference type="EMBL" id="NMG19274.1"/>
    </source>
</evidence>